<dbReference type="Proteomes" id="UP000015453">
    <property type="component" value="Unassembled WGS sequence"/>
</dbReference>
<evidence type="ECO:0000313" key="3">
    <source>
        <dbReference type="EMBL" id="EPS68374.1"/>
    </source>
</evidence>
<dbReference type="Pfam" id="PF03107">
    <property type="entry name" value="C1_2"/>
    <property type="match status" value="1"/>
</dbReference>
<evidence type="ECO:0000259" key="2">
    <source>
        <dbReference type="Pfam" id="PF03107"/>
    </source>
</evidence>
<dbReference type="InterPro" id="IPR004146">
    <property type="entry name" value="DC1"/>
</dbReference>
<gene>
    <name evidence="3" type="ORF">M569_06392</name>
</gene>
<protein>
    <recommendedName>
        <fullName evidence="2">DC1 domain-containing protein</fullName>
    </recommendedName>
</protein>
<organism evidence="3 4">
    <name type="scientific">Genlisea aurea</name>
    <dbReference type="NCBI Taxonomy" id="192259"/>
    <lineage>
        <taxon>Eukaryota</taxon>
        <taxon>Viridiplantae</taxon>
        <taxon>Streptophyta</taxon>
        <taxon>Embryophyta</taxon>
        <taxon>Tracheophyta</taxon>
        <taxon>Spermatophyta</taxon>
        <taxon>Magnoliopsida</taxon>
        <taxon>eudicotyledons</taxon>
        <taxon>Gunneridae</taxon>
        <taxon>Pentapetalae</taxon>
        <taxon>asterids</taxon>
        <taxon>lamiids</taxon>
        <taxon>Lamiales</taxon>
        <taxon>Lentibulariaceae</taxon>
        <taxon>Genlisea</taxon>
    </lineage>
</organism>
<dbReference type="AlphaFoldDB" id="S8CMK4"/>
<feature type="domain" description="DC1" evidence="2">
    <location>
        <begin position="85"/>
        <end position="123"/>
    </location>
</feature>
<dbReference type="PANTHER" id="PTHR46477">
    <property type="entry name" value="CYSTEINE/HISTIDINE-RICH C1 DOMAIN FAMILY PROTEIN"/>
    <property type="match status" value="1"/>
</dbReference>
<dbReference type="InterPro" id="IPR046349">
    <property type="entry name" value="C1-like_sf"/>
</dbReference>
<keyword evidence="4" id="KW-1185">Reference proteome</keyword>
<name>S8CMK4_9LAMI</name>
<sequence>MKYTEISHFAHPQHNLKYDYSEAPFKCDGCKEAGIGSRYKCSGGGGGGGGGGGYYYACNFDLHTHCAMPSPSVTHPFYTRCSFQFMSRPPGEAARYCNACEKDVAGFVYHCRSCGFDLHPCCAKLPMVLVDDGEVKLYLYKKLAAPFSGNFPSHRCGRKGRSWCYRSSCHSYNFHVACVKEMLVENWHEIYRHTGGGGGGGNARKLETQIPNLKESFHSLPNNRRHSRGKACEIAASAFQFVTSAVLGDPTALIVAAVAALIK</sequence>
<proteinExistence type="predicted"/>
<dbReference type="OrthoDB" id="1852188at2759"/>
<reference evidence="3 4" key="1">
    <citation type="journal article" date="2013" name="BMC Genomics">
        <title>The miniature genome of a carnivorous plant Genlisea aurea contains a low number of genes and short non-coding sequences.</title>
        <authorList>
            <person name="Leushkin E.V."/>
            <person name="Sutormin R.A."/>
            <person name="Nabieva E.R."/>
            <person name="Penin A.A."/>
            <person name="Kondrashov A.S."/>
            <person name="Logacheva M.D."/>
        </authorList>
    </citation>
    <scope>NUCLEOTIDE SEQUENCE [LARGE SCALE GENOMIC DNA]</scope>
</reference>
<dbReference type="SUPFAM" id="SSF57889">
    <property type="entry name" value="Cysteine-rich domain"/>
    <property type="match status" value="2"/>
</dbReference>
<evidence type="ECO:0000256" key="1">
    <source>
        <dbReference type="ARBA" id="ARBA00022737"/>
    </source>
</evidence>
<comment type="caution">
    <text evidence="3">The sequence shown here is derived from an EMBL/GenBank/DDBJ whole genome shotgun (WGS) entry which is preliminary data.</text>
</comment>
<dbReference type="PANTHER" id="PTHR46477:SF3">
    <property type="entry name" value="CYSTEINE_HISTIDINE-RICH C1 DOMAIN FAMILY PROTEIN"/>
    <property type="match status" value="1"/>
</dbReference>
<keyword evidence="1" id="KW-0677">Repeat</keyword>
<evidence type="ECO:0000313" key="4">
    <source>
        <dbReference type="Proteomes" id="UP000015453"/>
    </source>
</evidence>
<dbReference type="EMBL" id="AUSU01002640">
    <property type="protein sequence ID" value="EPS68374.1"/>
    <property type="molecule type" value="Genomic_DNA"/>
</dbReference>
<accession>S8CMK4</accession>